<evidence type="ECO:0000313" key="2">
    <source>
        <dbReference type="EMBL" id="ROT74051.1"/>
    </source>
</evidence>
<gene>
    <name evidence="2" type="ORF">C7M84_007470</name>
</gene>
<keyword evidence="3" id="KW-1185">Reference proteome</keyword>
<accession>A0A3R7M674</accession>
<dbReference type="AlphaFoldDB" id="A0A3R7M674"/>
<protein>
    <submittedName>
        <fullName evidence="2">Uncharacterized protein</fullName>
    </submittedName>
</protein>
<dbReference type="EMBL" id="QCYY01001948">
    <property type="protein sequence ID" value="ROT74051.1"/>
    <property type="molecule type" value="Genomic_DNA"/>
</dbReference>
<name>A0A3R7M674_PENVA</name>
<evidence type="ECO:0000256" key="1">
    <source>
        <dbReference type="SAM" id="MobiDB-lite"/>
    </source>
</evidence>
<feature type="region of interest" description="Disordered" evidence="1">
    <location>
        <begin position="54"/>
        <end position="126"/>
    </location>
</feature>
<sequence length="393" mass="43370">MNRQQPSYLLKTADDRSVQYEICISLSQLHYDTKLYTVVHDLAVRLSIVPPPPPFRSHPPPSPRVPAPSPQHISPSCHPPRTHSPLHSSHRLPTSSLKTTRPLNTLANTCSHSPPHPPDPLCAPPRRAPNATLVPCHLPLPPSPPALFSPSRALSPYSNRSRTFTLKPQSHQPTNNPPTPTALPQQPTRTTTTPDSRQTPYPQSPHQHYPPVNTPFPSLPLLKPLLPLPYFPSPPPMLTPPPPSPPLLSSLSRMRMKNGAVRLSACAFNPHLPNLFLAYVSKHYPDWKLDRASVRICRGVLTHSHLLDNYLQWVLGVDAVMQFCPHVAWRVTLSCQGTSLTPNPRRPFGSAAGDVVGGKRTPSCPIRLNTGQYKQTLSKVESLAGSQPPRQLN</sequence>
<feature type="region of interest" description="Disordered" evidence="1">
    <location>
        <begin position="163"/>
        <end position="210"/>
    </location>
</feature>
<reference evidence="2 3" key="1">
    <citation type="submission" date="2018-04" db="EMBL/GenBank/DDBJ databases">
        <authorList>
            <person name="Zhang X."/>
            <person name="Yuan J."/>
            <person name="Li F."/>
            <person name="Xiang J."/>
        </authorList>
    </citation>
    <scope>NUCLEOTIDE SEQUENCE [LARGE SCALE GENOMIC DNA]</scope>
    <source>
        <tissue evidence="2">Muscle</tissue>
    </source>
</reference>
<comment type="caution">
    <text evidence="2">The sequence shown here is derived from an EMBL/GenBank/DDBJ whole genome shotgun (WGS) entry which is preliminary data.</text>
</comment>
<feature type="compositionally biased region" description="Polar residues" evidence="1">
    <location>
        <begin position="85"/>
        <end position="109"/>
    </location>
</feature>
<organism evidence="2 3">
    <name type="scientific">Penaeus vannamei</name>
    <name type="common">Whiteleg shrimp</name>
    <name type="synonym">Litopenaeus vannamei</name>
    <dbReference type="NCBI Taxonomy" id="6689"/>
    <lineage>
        <taxon>Eukaryota</taxon>
        <taxon>Metazoa</taxon>
        <taxon>Ecdysozoa</taxon>
        <taxon>Arthropoda</taxon>
        <taxon>Crustacea</taxon>
        <taxon>Multicrustacea</taxon>
        <taxon>Malacostraca</taxon>
        <taxon>Eumalacostraca</taxon>
        <taxon>Eucarida</taxon>
        <taxon>Decapoda</taxon>
        <taxon>Dendrobranchiata</taxon>
        <taxon>Penaeoidea</taxon>
        <taxon>Penaeidae</taxon>
        <taxon>Penaeus</taxon>
    </lineage>
</organism>
<evidence type="ECO:0000313" key="3">
    <source>
        <dbReference type="Proteomes" id="UP000283509"/>
    </source>
</evidence>
<feature type="compositionally biased region" description="Pro residues" evidence="1">
    <location>
        <begin position="54"/>
        <end position="69"/>
    </location>
</feature>
<dbReference type="Proteomes" id="UP000283509">
    <property type="component" value="Unassembled WGS sequence"/>
</dbReference>
<feature type="compositionally biased region" description="Pro residues" evidence="1">
    <location>
        <begin position="114"/>
        <end position="126"/>
    </location>
</feature>
<proteinExistence type="predicted"/>
<reference evidence="2 3" key="2">
    <citation type="submission" date="2019-01" db="EMBL/GenBank/DDBJ databases">
        <title>The decoding of complex shrimp genome reveals the adaptation for benthos swimmer, frequently molting mechanism and breeding impact on genome.</title>
        <authorList>
            <person name="Sun Y."/>
            <person name="Gao Y."/>
            <person name="Yu Y."/>
        </authorList>
    </citation>
    <scope>NUCLEOTIDE SEQUENCE [LARGE SCALE GENOMIC DNA]</scope>
    <source>
        <tissue evidence="2">Muscle</tissue>
    </source>
</reference>
<feature type="compositionally biased region" description="Low complexity" evidence="1">
    <location>
        <begin position="182"/>
        <end position="210"/>
    </location>
</feature>
<dbReference type="PRINTS" id="PR01217">
    <property type="entry name" value="PRICHEXTENSN"/>
</dbReference>